<accession>A0ABT0WCD9</accession>
<keyword evidence="3" id="KW-1185">Reference proteome</keyword>
<feature type="compositionally biased region" description="Basic and acidic residues" evidence="1">
    <location>
        <begin position="30"/>
        <end position="45"/>
    </location>
</feature>
<name>A0ABT0WCD9_9BACI</name>
<evidence type="ECO:0000313" key="2">
    <source>
        <dbReference type="EMBL" id="MCM2533674.1"/>
    </source>
</evidence>
<evidence type="ECO:0000256" key="1">
    <source>
        <dbReference type="SAM" id="MobiDB-lite"/>
    </source>
</evidence>
<protein>
    <submittedName>
        <fullName evidence="2">Spore coat CotO family protein</fullName>
    </submittedName>
</protein>
<dbReference type="Pfam" id="PF14153">
    <property type="entry name" value="Spore_coat_CotO"/>
    <property type="match status" value="1"/>
</dbReference>
<organism evidence="2 3">
    <name type="scientific">Neobacillus pocheonensis</name>
    <dbReference type="NCBI Taxonomy" id="363869"/>
    <lineage>
        <taxon>Bacteria</taxon>
        <taxon>Bacillati</taxon>
        <taxon>Bacillota</taxon>
        <taxon>Bacilli</taxon>
        <taxon>Bacillales</taxon>
        <taxon>Bacillaceae</taxon>
        <taxon>Neobacillus</taxon>
    </lineage>
</organism>
<proteinExistence type="predicted"/>
<comment type="caution">
    <text evidence="2">The sequence shown here is derived from an EMBL/GenBank/DDBJ whole genome shotgun (WGS) entry which is preliminary data.</text>
</comment>
<reference evidence="2 3" key="1">
    <citation type="submission" date="2022-06" db="EMBL/GenBank/DDBJ databases">
        <authorList>
            <person name="Jeon C.O."/>
        </authorList>
    </citation>
    <scope>NUCLEOTIDE SEQUENCE [LARGE SCALE GENOMIC DNA]</scope>
    <source>
        <strain evidence="2 3">KCTC 13943</strain>
    </source>
</reference>
<feature type="compositionally biased region" description="Polar residues" evidence="1">
    <location>
        <begin position="17"/>
        <end position="29"/>
    </location>
</feature>
<evidence type="ECO:0000313" key="3">
    <source>
        <dbReference type="Proteomes" id="UP001523262"/>
    </source>
</evidence>
<sequence length="164" mass="19260">MASKKGHEPLLYIYQPFTRTPSNNMQDIYTSKRESEQPKEEQQLVEKKVSLTKTKLVQEPIPIEVTESEKQQLSSSQNEEKHPFSFKRVKSFKEMDIKERLEYLLNFPKVLPPVPCVFYTEGKSFQGYLTEYQDDLVTIKFHDQTTETISLHELKDVIMIGIKK</sequence>
<dbReference type="InterPro" id="IPR025439">
    <property type="entry name" value="Spore_coat_CotO"/>
</dbReference>
<dbReference type="Proteomes" id="UP001523262">
    <property type="component" value="Unassembled WGS sequence"/>
</dbReference>
<gene>
    <name evidence="2" type="ORF">NDK43_16380</name>
</gene>
<feature type="region of interest" description="Disordered" evidence="1">
    <location>
        <begin position="17"/>
        <end position="45"/>
    </location>
</feature>
<dbReference type="EMBL" id="JAMQCR010000001">
    <property type="protein sequence ID" value="MCM2533674.1"/>
    <property type="molecule type" value="Genomic_DNA"/>
</dbReference>